<evidence type="ECO:0000313" key="4">
    <source>
        <dbReference type="Proteomes" id="UP000094020"/>
    </source>
</evidence>
<evidence type="ECO:0000313" key="3">
    <source>
        <dbReference type="EMBL" id="WWC66106.1"/>
    </source>
</evidence>
<feature type="region of interest" description="Disordered" evidence="1">
    <location>
        <begin position="76"/>
        <end position="121"/>
    </location>
</feature>
<proteinExistence type="predicted"/>
<accession>A0A1B9HSA8</accession>
<reference evidence="2" key="3">
    <citation type="submission" date="2016-07" db="EMBL/GenBank/DDBJ databases">
        <title>Evolution of pathogenesis and genome organization in the Tremellales.</title>
        <authorList>
            <person name="Cuomo C."/>
            <person name="Litvintseva A."/>
            <person name="Heitman J."/>
            <person name="Chen Y."/>
            <person name="Sun S."/>
            <person name="Springer D."/>
            <person name="Dromer F."/>
            <person name="Young S."/>
            <person name="Zeng Q."/>
            <person name="Chapman S."/>
            <person name="Gujja S."/>
            <person name="Saif S."/>
            <person name="Birren B."/>
        </authorList>
    </citation>
    <scope>NUCLEOTIDE SEQUENCE</scope>
    <source>
        <strain evidence="2">CBS 10737</strain>
    </source>
</reference>
<evidence type="ECO:0000256" key="1">
    <source>
        <dbReference type="SAM" id="MobiDB-lite"/>
    </source>
</evidence>
<dbReference type="GeneID" id="30176190"/>
<feature type="region of interest" description="Disordered" evidence="1">
    <location>
        <begin position="1"/>
        <end position="34"/>
    </location>
</feature>
<protein>
    <submittedName>
        <fullName evidence="2">Uncharacterized protein</fullName>
    </submittedName>
</protein>
<reference evidence="2" key="1">
    <citation type="submission" date="2013-07" db="EMBL/GenBank/DDBJ databases">
        <title>The Genome Sequence of Cryptococcus pinus CBS10737.</title>
        <authorList>
            <consortium name="The Broad Institute Genome Sequencing Platform"/>
            <person name="Cuomo C."/>
            <person name="Litvintseva A."/>
            <person name="Chen Y."/>
            <person name="Heitman J."/>
            <person name="Sun S."/>
            <person name="Springer D."/>
            <person name="Dromer F."/>
            <person name="Young S.K."/>
            <person name="Zeng Q."/>
            <person name="Gargeya S."/>
            <person name="Fitzgerald M."/>
            <person name="Abouelleil A."/>
            <person name="Alvarado L."/>
            <person name="Berlin A.M."/>
            <person name="Chapman S.B."/>
            <person name="Dewar J."/>
            <person name="Goldberg J."/>
            <person name="Griggs A."/>
            <person name="Gujja S."/>
            <person name="Hansen M."/>
            <person name="Howarth C."/>
            <person name="Imamovic A."/>
            <person name="Larimer J."/>
            <person name="McCowan C."/>
            <person name="Murphy C."/>
            <person name="Pearson M."/>
            <person name="Priest M."/>
            <person name="Roberts A."/>
            <person name="Saif S."/>
            <person name="Shea T."/>
            <person name="Sykes S."/>
            <person name="Wortman J."/>
            <person name="Nusbaum C."/>
            <person name="Birren B."/>
        </authorList>
    </citation>
    <scope>NUCLEOTIDE SEQUENCE [LARGE SCALE GENOMIC DNA]</scope>
    <source>
        <strain evidence="2">CBS 10737</strain>
    </source>
</reference>
<keyword evidence="4" id="KW-1185">Reference proteome</keyword>
<dbReference type="EMBL" id="KV700119">
    <property type="protein sequence ID" value="OCF46151.1"/>
    <property type="molecule type" value="Genomic_DNA"/>
</dbReference>
<evidence type="ECO:0000313" key="2">
    <source>
        <dbReference type="EMBL" id="OCF46151.1"/>
    </source>
</evidence>
<dbReference type="EMBL" id="CP144519">
    <property type="protein sequence ID" value="WWC66106.1"/>
    <property type="molecule type" value="Genomic_DNA"/>
</dbReference>
<dbReference type="Proteomes" id="UP000094020">
    <property type="component" value="Chromosome 1"/>
</dbReference>
<dbReference type="KEGG" id="kpin:30176190"/>
<organism evidence="2">
    <name type="scientific">Kwoniella pini CBS 10737</name>
    <dbReference type="NCBI Taxonomy" id="1296096"/>
    <lineage>
        <taxon>Eukaryota</taxon>
        <taxon>Fungi</taxon>
        <taxon>Dikarya</taxon>
        <taxon>Basidiomycota</taxon>
        <taxon>Agaricomycotina</taxon>
        <taxon>Tremellomycetes</taxon>
        <taxon>Tremellales</taxon>
        <taxon>Cryptococcaceae</taxon>
        <taxon>Kwoniella</taxon>
    </lineage>
</organism>
<sequence>MSGHQIQNNHLSSEGQNPIGSKTNNQTASNSSYTSHTNWLEGWNKLSTWDKGISIIAKSLSDQAMSLSRWFISFDRSPDRGAEPTLAPLETEQHSEGSSKSQMSDNSNDANSTPQEKEMVSGGYLCDNWGVRKLNKQGNFIKTQE</sequence>
<reference evidence="3" key="2">
    <citation type="submission" date="2013-07" db="EMBL/GenBank/DDBJ databases">
        <authorList>
            <consortium name="The Broad Institute Genome Sequencing Platform"/>
            <person name="Cuomo C."/>
            <person name="Litvintseva A."/>
            <person name="Chen Y."/>
            <person name="Heitman J."/>
            <person name="Sun S."/>
            <person name="Springer D."/>
            <person name="Dromer F."/>
            <person name="Young S.K."/>
            <person name="Zeng Q."/>
            <person name="Gargeya S."/>
            <person name="Fitzgerald M."/>
            <person name="Abouelleil A."/>
            <person name="Alvarado L."/>
            <person name="Berlin A.M."/>
            <person name="Chapman S.B."/>
            <person name="Dewar J."/>
            <person name="Goldberg J."/>
            <person name="Griggs A."/>
            <person name="Gujja S."/>
            <person name="Hansen M."/>
            <person name="Howarth C."/>
            <person name="Imamovic A."/>
            <person name="Larimer J."/>
            <person name="McCowan C."/>
            <person name="Murphy C."/>
            <person name="Pearson M."/>
            <person name="Priest M."/>
            <person name="Roberts A."/>
            <person name="Saif S."/>
            <person name="Shea T."/>
            <person name="Sykes S."/>
            <person name="Wortman J."/>
            <person name="Nusbaum C."/>
            <person name="Birren B."/>
        </authorList>
    </citation>
    <scope>NUCLEOTIDE SEQUENCE</scope>
    <source>
        <strain evidence="3">CBS 10737</strain>
    </source>
</reference>
<feature type="compositionally biased region" description="Polar residues" evidence="1">
    <location>
        <begin position="98"/>
        <end position="114"/>
    </location>
</feature>
<dbReference type="RefSeq" id="XP_019007370.1">
    <property type="nucleotide sequence ID" value="XM_019159506.1"/>
</dbReference>
<name>A0A1B9HSA8_9TREE</name>
<gene>
    <name evidence="2" type="ORF">I206_07821</name>
    <name evidence="3" type="ORF">I206_100006</name>
</gene>
<dbReference type="AlphaFoldDB" id="A0A1B9HSA8"/>
<reference evidence="3" key="4">
    <citation type="submission" date="2024-02" db="EMBL/GenBank/DDBJ databases">
        <title>Comparative genomics of Cryptococcus and Kwoniella reveals pathogenesis evolution and contrasting modes of karyotype evolution via chromosome fusion or intercentromeric recombination.</title>
        <authorList>
            <person name="Coelho M.A."/>
            <person name="David-Palma M."/>
            <person name="Shea T."/>
            <person name="Bowers K."/>
            <person name="McGinley-Smith S."/>
            <person name="Mohammad A.W."/>
            <person name="Gnirke A."/>
            <person name="Yurkov A.M."/>
            <person name="Nowrousian M."/>
            <person name="Sun S."/>
            <person name="Cuomo C.A."/>
            <person name="Heitman J."/>
        </authorList>
    </citation>
    <scope>NUCLEOTIDE SEQUENCE</scope>
    <source>
        <strain evidence="3">CBS 10737</strain>
    </source>
</reference>